<sequence length="47" mass="5626">MLYAALGLCAVIAMSLAWMGLDEWLNLSDRLRRLFRRKRRKARSWET</sequence>
<organism evidence="1 2">
    <name type="scientific">Brevundimonas subvibrioides (strain ATCC 15264 / DSM 4735 / LMG 14903 / NBRC 16000 / CB 81)</name>
    <name type="common">Caulobacter subvibrioides</name>
    <dbReference type="NCBI Taxonomy" id="633149"/>
    <lineage>
        <taxon>Bacteria</taxon>
        <taxon>Pseudomonadati</taxon>
        <taxon>Pseudomonadota</taxon>
        <taxon>Alphaproteobacteria</taxon>
        <taxon>Caulobacterales</taxon>
        <taxon>Caulobacteraceae</taxon>
        <taxon>Brevundimonas</taxon>
    </lineage>
</organism>
<accession>D9QF62</accession>
<evidence type="ECO:0000313" key="2">
    <source>
        <dbReference type="Proteomes" id="UP000002696"/>
    </source>
</evidence>
<dbReference type="KEGG" id="bsb:Bresu_1235"/>
<dbReference type="Proteomes" id="UP000002696">
    <property type="component" value="Chromosome"/>
</dbReference>
<dbReference type="STRING" id="633149.Bresu_1235"/>
<reference evidence="2" key="1">
    <citation type="journal article" date="2011" name="J. Bacteriol.">
        <title>Genome sequences of eight morphologically diverse alphaproteobacteria.</title>
        <authorList>
            <consortium name="US DOE Joint Genome Institute"/>
            <person name="Brown P.J."/>
            <person name="Kysela D.T."/>
            <person name="Buechlein A."/>
            <person name="Hemmerich C."/>
            <person name="Brun Y.V."/>
        </authorList>
    </citation>
    <scope>NUCLEOTIDE SEQUENCE [LARGE SCALE GENOMIC DNA]</scope>
    <source>
        <strain evidence="2">ATCC 15264 / DSM 4735 / LMG 14903 / NBRC 16000 / CB 81</strain>
    </source>
</reference>
<protein>
    <submittedName>
        <fullName evidence="1">Uncharacterized protein</fullName>
    </submittedName>
</protein>
<proteinExistence type="predicted"/>
<keyword evidence="2" id="KW-1185">Reference proteome</keyword>
<evidence type="ECO:0000313" key="1">
    <source>
        <dbReference type="EMBL" id="ADL00547.1"/>
    </source>
</evidence>
<name>D9QF62_BRESC</name>
<dbReference type="AlphaFoldDB" id="D9QF62"/>
<gene>
    <name evidence="1" type="ordered locus">Bresu_1235</name>
</gene>
<dbReference type="InParanoid" id="D9QF62"/>
<dbReference type="EMBL" id="CP002102">
    <property type="protein sequence ID" value="ADL00547.1"/>
    <property type="molecule type" value="Genomic_DNA"/>
</dbReference>
<dbReference type="HOGENOM" id="CLU_3165390_0_0_5"/>